<dbReference type="InterPro" id="IPR001107">
    <property type="entry name" value="Band_7"/>
</dbReference>
<dbReference type="Gene3D" id="3.30.479.30">
    <property type="entry name" value="Band 7 domain"/>
    <property type="match status" value="1"/>
</dbReference>
<feature type="domain" description="Band 7" evidence="2">
    <location>
        <begin position="2"/>
        <end position="161"/>
    </location>
</feature>
<dbReference type="InterPro" id="IPR043202">
    <property type="entry name" value="Band-7_stomatin-like"/>
</dbReference>
<name>A0AAN8INH5_TRICO</name>
<protein>
    <submittedName>
        <fullName evidence="3">Stomatin-3</fullName>
    </submittedName>
</protein>
<sequence>MNIRTFYAHTTTKVIFRLGKIWDSRPCGPGIVLVFPFVDEYQIIDLRLKAYDVPTQELLTLDFVTVAVDAVVYYSARDPIACLSEVYDANYSTRQLAQTTLHNTLSRRTLAQIMADRDGVAAQMKHVLEKTSSIWGIRVERVLIKDIRLPTNLYRAMAAETEAVRAANAKLSFALGEIKASDALRQAANELTSSPAALQLRYMHTLTKISAQNNHTIVLPLPLELVQSFTGTLLCQRNTSSYYDRALQD</sequence>
<dbReference type="SUPFAM" id="SSF117892">
    <property type="entry name" value="Band 7/SPFH domain"/>
    <property type="match status" value="1"/>
</dbReference>
<comment type="caution">
    <text evidence="3">The sequence shown here is derived from an EMBL/GenBank/DDBJ whole genome shotgun (WGS) entry which is preliminary data.</text>
</comment>
<dbReference type="Gene3D" id="6.10.250.2090">
    <property type="match status" value="1"/>
</dbReference>
<dbReference type="InterPro" id="IPR001972">
    <property type="entry name" value="Stomatin_HflK_fam"/>
</dbReference>
<evidence type="ECO:0000313" key="4">
    <source>
        <dbReference type="Proteomes" id="UP001331761"/>
    </source>
</evidence>
<dbReference type="SMART" id="SM00244">
    <property type="entry name" value="PHB"/>
    <property type="match status" value="1"/>
</dbReference>
<accession>A0AAN8INH5</accession>
<dbReference type="EMBL" id="WIXE01007861">
    <property type="protein sequence ID" value="KAK5980011.1"/>
    <property type="molecule type" value="Genomic_DNA"/>
</dbReference>
<dbReference type="FunFam" id="3.30.479.30:FF:000004">
    <property type="entry name" value="Putative membrane protease family, stomatin"/>
    <property type="match status" value="1"/>
</dbReference>
<dbReference type="Pfam" id="PF01145">
    <property type="entry name" value="Band_7"/>
    <property type="match status" value="1"/>
</dbReference>
<comment type="similarity">
    <text evidence="1">Belongs to the band 7/mec-2 family.</text>
</comment>
<dbReference type="PANTHER" id="PTHR10264">
    <property type="entry name" value="BAND 7 PROTEIN-RELATED"/>
    <property type="match status" value="1"/>
</dbReference>
<gene>
    <name evidence="3" type="ORF">GCK32_000112</name>
</gene>
<reference evidence="3 4" key="1">
    <citation type="submission" date="2019-10" db="EMBL/GenBank/DDBJ databases">
        <title>Assembly and Annotation for the nematode Trichostrongylus colubriformis.</title>
        <authorList>
            <person name="Martin J."/>
        </authorList>
    </citation>
    <scope>NUCLEOTIDE SEQUENCE [LARGE SCALE GENOMIC DNA]</scope>
    <source>
        <strain evidence="3">G859</strain>
        <tissue evidence="3">Whole worm</tissue>
    </source>
</reference>
<dbReference type="PANTHER" id="PTHR10264:SF116">
    <property type="entry name" value="STOMATIN-3"/>
    <property type="match status" value="1"/>
</dbReference>
<organism evidence="3 4">
    <name type="scientific">Trichostrongylus colubriformis</name>
    <name type="common">Black scour worm</name>
    <dbReference type="NCBI Taxonomy" id="6319"/>
    <lineage>
        <taxon>Eukaryota</taxon>
        <taxon>Metazoa</taxon>
        <taxon>Ecdysozoa</taxon>
        <taxon>Nematoda</taxon>
        <taxon>Chromadorea</taxon>
        <taxon>Rhabditida</taxon>
        <taxon>Rhabditina</taxon>
        <taxon>Rhabditomorpha</taxon>
        <taxon>Strongyloidea</taxon>
        <taxon>Trichostrongylidae</taxon>
        <taxon>Trichostrongylus</taxon>
    </lineage>
</organism>
<dbReference type="Proteomes" id="UP001331761">
    <property type="component" value="Unassembled WGS sequence"/>
</dbReference>
<evidence type="ECO:0000259" key="2">
    <source>
        <dbReference type="SMART" id="SM00244"/>
    </source>
</evidence>
<keyword evidence="4" id="KW-1185">Reference proteome</keyword>
<dbReference type="InterPro" id="IPR036013">
    <property type="entry name" value="Band_7/SPFH_dom_sf"/>
</dbReference>
<evidence type="ECO:0000256" key="1">
    <source>
        <dbReference type="ARBA" id="ARBA00008164"/>
    </source>
</evidence>
<dbReference type="AlphaFoldDB" id="A0AAN8INH5"/>
<dbReference type="GO" id="GO:0009898">
    <property type="term" value="C:cytoplasmic side of plasma membrane"/>
    <property type="evidence" value="ECO:0007669"/>
    <property type="project" value="UniProtKB-ARBA"/>
</dbReference>
<evidence type="ECO:0000313" key="3">
    <source>
        <dbReference type="EMBL" id="KAK5980011.1"/>
    </source>
</evidence>
<proteinExistence type="inferred from homology"/>
<dbReference type="PRINTS" id="PR00721">
    <property type="entry name" value="STOMATIN"/>
</dbReference>